<gene>
    <name evidence="2" type="ORF">MELLADRAFT_51317</name>
</gene>
<dbReference type="Proteomes" id="UP000001072">
    <property type="component" value="Unassembled WGS sequence"/>
</dbReference>
<organism evidence="3">
    <name type="scientific">Melampsora larici-populina (strain 98AG31 / pathotype 3-4-7)</name>
    <name type="common">Poplar leaf rust fungus</name>
    <dbReference type="NCBI Taxonomy" id="747676"/>
    <lineage>
        <taxon>Eukaryota</taxon>
        <taxon>Fungi</taxon>
        <taxon>Dikarya</taxon>
        <taxon>Basidiomycota</taxon>
        <taxon>Pucciniomycotina</taxon>
        <taxon>Pucciniomycetes</taxon>
        <taxon>Pucciniales</taxon>
        <taxon>Melampsoraceae</taxon>
        <taxon>Melampsora</taxon>
    </lineage>
</organism>
<protein>
    <submittedName>
        <fullName evidence="2">Uncharacterized protein</fullName>
    </submittedName>
</protein>
<reference evidence="3" key="1">
    <citation type="journal article" date="2011" name="Proc. Natl. Acad. Sci. U.S.A.">
        <title>Obligate biotrophy features unraveled by the genomic analysis of rust fungi.</title>
        <authorList>
            <person name="Duplessis S."/>
            <person name="Cuomo C.A."/>
            <person name="Lin Y.-C."/>
            <person name="Aerts A."/>
            <person name="Tisserant E."/>
            <person name="Veneault-Fourrey C."/>
            <person name="Joly D.L."/>
            <person name="Hacquard S."/>
            <person name="Amselem J."/>
            <person name="Cantarel B.L."/>
            <person name="Chiu R."/>
            <person name="Coutinho P.M."/>
            <person name="Feau N."/>
            <person name="Field M."/>
            <person name="Frey P."/>
            <person name="Gelhaye E."/>
            <person name="Goldberg J."/>
            <person name="Grabherr M.G."/>
            <person name="Kodira C.D."/>
            <person name="Kohler A."/>
            <person name="Kuees U."/>
            <person name="Lindquist E.A."/>
            <person name="Lucas S.M."/>
            <person name="Mago R."/>
            <person name="Mauceli E."/>
            <person name="Morin E."/>
            <person name="Murat C."/>
            <person name="Pangilinan J.L."/>
            <person name="Park R."/>
            <person name="Pearson M."/>
            <person name="Quesneville H."/>
            <person name="Rouhier N."/>
            <person name="Sakthikumar S."/>
            <person name="Salamov A.A."/>
            <person name="Schmutz J."/>
            <person name="Selles B."/>
            <person name="Shapiro H."/>
            <person name="Tanguay P."/>
            <person name="Tuskan G.A."/>
            <person name="Henrissat B."/>
            <person name="Van de Peer Y."/>
            <person name="Rouze P."/>
            <person name="Ellis J.G."/>
            <person name="Dodds P.N."/>
            <person name="Schein J.E."/>
            <person name="Zhong S."/>
            <person name="Hamelin R.C."/>
            <person name="Grigoriev I.V."/>
            <person name="Szabo L.J."/>
            <person name="Martin F."/>
        </authorList>
    </citation>
    <scope>NUCLEOTIDE SEQUENCE [LARGE SCALE GENOMIC DNA]</scope>
    <source>
        <strain evidence="3">98AG31 / pathotype 3-4-7</strain>
    </source>
</reference>
<dbReference type="OrthoDB" id="10422546at2759"/>
<accession>F4R407</accession>
<dbReference type="VEuPathDB" id="FungiDB:MELLADRAFT_51317"/>
<feature type="region of interest" description="Disordered" evidence="1">
    <location>
        <begin position="102"/>
        <end position="122"/>
    </location>
</feature>
<evidence type="ECO:0000256" key="1">
    <source>
        <dbReference type="SAM" id="MobiDB-lite"/>
    </source>
</evidence>
<proteinExistence type="predicted"/>
<dbReference type="GeneID" id="18928776"/>
<dbReference type="HOGENOM" id="CLU_2027227_0_0_1"/>
<evidence type="ECO:0000313" key="3">
    <source>
        <dbReference type="Proteomes" id="UP000001072"/>
    </source>
</evidence>
<dbReference type="KEGG" id="mlr:MELLADRAFT_51317"/>
<dbReference type="AlphaFoldDB" id="F4R407"/>
<dbReference type="InParanoid" id="F4R407"/>
<dbReference type="EMBL" id="GL883090">
    <property type="protein sequence ID" value="EGG12716.1"/>
    <property type="molecule type" value="Genomic_DNA"/>
</dbReference>
<dbReference type="RefSeq" id="XP_007403654.1">
    <property type="nucleotide sequence ID" value="XM_007403592.1"/>
</dbReference>
<name>F4R407_MELLP</name>
<keyword evidence="3" id="KW-1185">Reference proteome</keyword>
<sequence length="122" mass="13729">MIVLSSDPLLPDNIDTLQEHKEHIKKEPVMFLEHCNVPKEDKFTRAILKCAGVTSWTNLIPSVQFTEMSLTSCGMHPSLASFLLTEAMDQVNGLTEEIIELQDEEEDPKFMSTPPVPVSPEF</sequence>
<evidence type="ECO:0000313" key="2">
    <source>
        <dbReference type="EMBL" id="EGG12716.1"/>
    </source>
</evidence>